<organism evidence="5 6">
    <name type="scientific">Neptunomonas phycophila</name>
    <dbReference type="NCBI Taxonomy" id="1572645"/>
    <lineage>
        <taxon>Bacteria</taxon>
        <taxon>Pseudomonadati</taxon>
        <taxon>Pseudomonadota</taxon>
        <taxon>Gammaproteobacteria</taxon>
        <taxon>Oceanospirillales</taxon>
        <taxon>Oceanospirillaceae</taxon>
        <taxon>Neptunomonas</taxon>
    </lineage>
</organism>
<comment type="caution">
    <text evidence="5">The sequence shown here is derived from an EMBL/GenBank/DDBJ whole genome shotgun (WGS) entry which is preliminary data.</text>
</comment>
<reference evidence="5" key="1">
    <citation type="submission" date="2023-07" db="EMBL/GenBank/DDBJ databases">
        <title>Genome content predicts the carbon catabolic preferences of heterotrophic bacteria.</title>
        <authorList>
            <person name="Gralka M."/>
        </authorList>
    </citation>
    <scope>NUCLEOTIDE SEQUENCE</scope>
    <source>
        <strain evidence="5">I2M16</strain>
    </source>
</reference>
<comment type="similarity">
    <text evidence="2">Belongs to the bacterial solute-binding protein 2 family.</text>
</comment>
<evidence type="ECO:0000256" key="1">
    <source>
        <dbReference type="ARBA" id="ARBA00004196"/>
    </source>
</evidence>
<dbReference type="GO" id="GO:0030313">
    <property type="term" value="C:cell envelope"/>
    <property type="evidence" value="ECO:0007669"/>
    <property type="project" value="UniProtKB-SubCell"/>
</dbReference>
<dbReference type="Pfam" id="PF13407">
    <property type="entry name" value="Peripla_BP_4"/>
    <property type="match status" value="1"/>
</dbReference>
<dbReference type="Proteomes" id="UP001169862">
    <property type="component" value="Unassembled WGS sequence"/>
</dbReference>
<dbReference type="EMBL" id="JAUOPG010000013">
    <property type="protein sequence ID" value="MDO6455147.1"/>
    <property type="molecule type" value="Genomic_DNA"/>
</dbReference>
<evidence type="ECO:0000313" key="5">
    <source>
        <dbReference type="EMBL" id="MDO6455147.1"/>
    </source>
</evidence>
<dbReference type="GO" id="GO:0030246">
    <property type="term" value="F:carbohydrate binding"/>
    <property type="evidence" value="ECO:0007669"/>
    <property type="project" value="UniProtKB-ARBA"/>
</dbReference>
<name>A0AAW7XLL3_9GAMM</name>
<sequence length="353" mass="39822">MLRKQWQSAHHRLFSFILGWILLVVINPNVLAVNADDFKQLVTDDAHPVQFKQSSSVKIAVVYPGFQSSDYWQRSIRSLTGRLDAIELDYHLDVRFSAPAEGVDLQVRQIKSVLSKEPDYLILTINSLQQQRIVELLLEQDKPKVIVQNLTKPVEEWFDFQPFLYVGFDHAQGALELADYFKARFPKGTPYGLLLWNKGVVSDQRGLTFERAVSGYHDLKASYFTNASREMAKAQALALITEYPEIKYIYACTTDVALGAVDALHELGREDIVINGWGGGLAEIEAFERGDLDVLLMRMNDQNGVAIAEAISLDRQKKEVPLVFSGDFSVLHNNSTPEILRTLISKAFIYSGP</sequence>
<gene>
    <name evidence="5" type="ORF">Q4490_16415</name>
</gene>
<evidence type="ECO:0000313" key="6">
    <source>
        <dbReference type="Proteomes" id="UP001169862"/>
    </source>
</evidence>
<dbReference type="PANTHER" id="PTHR46847">
    <property type="entry name" value="D-ALLOSE-BINDING PERIPLASMIC PROTEIN-RELATED"/>
    <property type="match status" value="1"/>
</dbReference>
<keyword evidence="3" id="KW-0732">Signal</keyword>
<dbReference type="Gene3D" id="3.40.50.2300">
    <property type="match status" value="2"/>
</dbReference>
<feature type="domain" description="Periplasmic binding protein" evidence="4">
    <location>
        <begin position="59"/>
        <end position="302"/>
    </location>
</feature>
<dbReference type="InterPro" id="IPR025997">
    <property type="entry name" value="SBP_2_dom"/>
</dbReference>
<dbReference type="AlphaFoldDB" id="A0AAW7XLL3"/>
<accession>A0AAW7XLL3</accession>
<evidence type="ECO:0000256" key="3">
    <source>
        <dbReference type="ARBA" id="ARBA00022729"/>
    </source>
</evidence>
<evidence type="ECO:0000256" key="2">
    <source>
        <dbReference type="ARBA" id="ARBA00007639"/>
    </source>
</evidence>
<dbReference type="InterPro" id="IPR028082">
    <property type="entry name" value="Peripla_BP_I"/>
</dbReference>
<proteinExistence type="inferred from homology"/>
<dbReference type="SUPFAM" id="SSF53822">
    <property type="entry name" value="Periplasmic binding protein-like I"/>
    <property type="match status" value="1"/>
</dbReference>
<comment type="subcellular location">
    <subcellularLocation>
        <location evidence="1">Cell envelope</location>
    </subcellularLocation>
</comment>
<protein>
    <submittedName>
        <fullName evidence="5">Substrate-binding domain-containing protein</fullName>
    </submittedName>
</protein>
<dbReference type="GO" id="GO:0055085">
    <property type="term" value="P:transmembrane transport"/>
    <property type="evidence" value="ECO:0007669"/>
    <property type="project" value="UniProtKB-ARBA"/>
</dbReference>
<evidence type="ECO:0000259" key="4">
    <source>
        <dbReference type="Pfam" id="PF13407"/>
    </source>
</evidence>
<dbReference type="PANTHER" id="PTHR46847:SF1">
    <property type="entry name" value="D-ALLOSE-BINDING PERIPLASMIC PROTEIN-RELATED"/>
    <property type="match status" value="1"/>
</dbReference>
<dbReference type="RefSeq" id="WP_303552136.1">
    <property type="nucleotide sequence ID" value="NZ_JAUOPG010000013.1"/>
</dbReference>